<keyword evidence="2" id="KW-1185">Reference proteome</keyword>
<proteinExistence type="predicted"/>
<gene>
    <name evidence="1" type="ORF">AV926_04905</name>
</gene>
<dbReference type="Gene3D" id="2.40.10.270">
    <property type="entry name" value="Bacteriophage SPP1 head-tail adaptor protein"/>
    <property type="match status" value="1"/>
</dbReference>
<dbReference type="InterPro" id="IPR008767">
    <property type="entry name" value="Phage_SPP1_head-tail_adaptor"/>
</dbReference>
<dbReference type="NCBIfam" id="TIGR01563">
    <property type="entry name" value="gp16_SPP1"/>
    <property type="match status" value="1"/>
</dbReference>
<comment type="caution">
    <text evidence="1">The sequence shown here is derived from an EMBL/GenBank/DDBJ whole genome shotgun (WGS) entry which is preliminary data.</text>
</comment>
<evidence type="ECO:0008006" key="3">
    <source>
        <dbReference type="Google" id="ProtNLM"/>
    </source>
</evidence>
<dbReference type="RefSeq" id="WP_038986928.1">
    <property type="nucleotide sequence ID" value="NZ_JWJO01000037.1"/>
</dbReference>
<dbReference type="Pfam" id="PF05521">
    <property type="entry name" value="Phage_HCP"/>
    <property type="match status" value="1"/>
</dbReference>
<evidence type="ECO:0000313" key="2">
    <source>
        <dbReference type="Proteomes" id="UP000076630"/>
    </source>
</evidence>
<dbReference type="OrthoDB" id="1753727at2"/>
<dbReference type="AlphaFoldDB" id="A0A164A2U1"/>
<protein>
    <recommendedName>
        <fullName evidence="3">Phage head-tail adaptor, putative, SPP1 family</fullName>
    </recommendedName>
</protein>
<dbReference type="InterPro" id="IPR038666">
    <property type="entry name" value="SSP1_head-tail_sf"/>
</dbReference>
<dbReference type="EMBL" id="LQNU01000041">
    <property type="protein sequence ID" value="KZE82891.1"/>
    <property type="molecule type" value="Genomic_DNA"/>
</dbReference>
<name>A0A164A2U1_9FLAO</name>
<sequence length="112" mass="12881">MGISSKPYIGSLDRKIKILQVVKERDSTGGEKSITKVFCEPWAAIVDENGGEQIDMAVMETSSRTYVIRWRREIEKEGFEMLLEDDGMQCKIVHVAMIGRKQYLQLRCSHEQ</sequence>
<accession>A0A164A2U1</accession>
<dbReference type="Proteomes" id="UP000076630">
    <property type="component" value="Unassembled WGS sequence"/>
</dbReference>
<organism evidence="1 2">
    <name type="scientific">Myroides marinus</name>
    <dbReference type="NCBI Taxonomy" id="703342"/>
    <lineage>
        <taxon>Bacteria</taxon>
        <taxon>Pseudomonadati</taxon>
        <taxon>Bacteroidota</taxon>
        <taxon>Flavobacteriia</taxon>
        <taxon>Flavobacteriales</taxon>
        <taxon>Flavobacteriaceae</taxon>
        <taxon>Myroides</taxon>
    </lineage>
</organism>
<evidence type="ECO:0000313" key="1">
    <source>
        <dbReference type="EMBL" id="KZE82891.1"/>
    </source>
</evidence>
<reference evidence="1 2" key="1">
    <citation type="submission" date="2016-01" db="EMBL/GenBank/DDBJ databases">
        <title>Whole genome sequencing of Myroides marinus L41.</title>
        <authorList>
            <person name="Hong K.W."/>
        </authorList>
    </citation>
    <scope>NUCLEOTIDE SEQUENCE [LARGE SCALE GENOMIC DNA]</scope>
    <source>
        <strain evidence="1 2">L41</strain>
    </source>
</reference>